<dbReference type="CDD" id="cd05233">
    <property type="entry name" value="SDR_c"/>
    <property type="match status" value="1"/>
</dbReference>
<dbReference type="PANTHER" id="PTHR42760">
    <property type="entry name" value="SHORT-CHAIN DEHYDROGENASES/REDUCTASES FAMILY MEMBER"/>
    <property type="match status" value="1"/>
</dbReference>
<evidence type="ECO:0000256" key="2">
    <source>
        <dbReference type="RuleBase" id="RU000363"/>
    </source>
</evidence>
<dbReference type="InterPro" id="IPR036291">
    <property type="entry name" value="NAD(P)-bd_dom_sf"/>
</dbReference>
<comment type="caution">
    <text evidence="3">The sequence shown here is derived from an EMBL/GenBank/DDBJ whole genome shotgun (WGS) entry which is preliminary data.</text>
</comment>
<dbReference type="PROSITE" id="PS00061">
    <property type="entry name" value="ADH_SHORT"/>
    <property type="match status" value="1"/>
</dbReference>
<dbReference type="SUPFAM" id="SSF51735">
    <property type="entry name" value="NAD(P)-binding Rossmann-fold domains"/>
    <property type="match status" value="1"/>
</dbReference>
<dbReference type="InterPro" id="IPR002347">
    <property type="entry name" value="SDR_fam"/>
</dbReference>
<keyword evidence="4" id="KW-1185">Reference proteome</keyword>
<dbReference type="PRINTS" id="PR00080">
    <property type="entry name" value="SDRFAMILY"/>
</dbReference>
<dbReference type="InterPro" id="IPR020904">
    <property type="entry name" value="Sc_DH/Rdtase_CS"/>
</dbReference>
<dbReference type="EMBL" id="WVHS01000003">
    <property type="protein sequence ID" value="MXV16696.1"/>
    <property type="molecule type" value="Genomic_DNA"/>
</dbReference>
<dbReference type="AlphaFoldDB" id="A0A7K1Y1Y6"/>
<dbReference type="GO" id="GO:0016616">
    <property type="term" value="F:oxidoreductase activity, acting on the CH-OH group of donors, NAD or NADP as acceptor"/>
    <property type="evidence" value="ECO:0007669"/>
    <property type="project" value="TreeGrafter"/>
</dbReference>
<protein>
    <submittedName>
        <fullName evidence="3">SDR family NAD(P)-dependent oxidoreductase</fullName>
    </submittedName>
</protein>
<evidence type="ECO:0000313" key="3">
    <source>
        <dbReference type="EMBL" id="MXV16696.1"/>
    </source>
</evidence>
<organism evidence="3 4">
    <name type="scientific">Hufsiella ginkgonis</name>
    <dbReference type="NCBI Taxonomy" id="2695274"/>
    <lineage>
        <taxon>Bacteria</taxon>
        <taxon>Pseudomonadati</taxon>
        <taxon>Bacteroidota</taxon>
        <taxon>Sphingobacteriia</taxon>
        <taxon>Sphingobacteriales</taxon>
        <taxon>Sphingobacteriaceae</taxon>
        <taxon>Hufsiella</taxon>
    </lineage>
</organism>
<evidence type="ECO:0000313" key="4">
    <source>
        <dbReference type="Proteomes" id="UP000451233"/>
    </source>
</evidence>
<dbReference type="PANTHER" id="PTHR42760:SF40">
    <property type="entry name" value="3-OXOACYL-[ACYL-CARRIER-PROTEIN] REDUCTASE, CHLOROPLASTIC"/>
    <property type="match status" value="1"/>
</dbReference>
<accession>A0A7K1Y1Y6</accession>
<dbReference type="GO" id="GO:0030497">
    <property type="term" value="P:fatty acid elongation"/>
    <property type="evidence" value="ECO:0007669"/>
    <property type="project" value="TreeGrafter"/>
</dbReference>
<dbReference type="Pfam" id="PF00106">
    <property type="entry name" value="adh_short"/>
    <property type="match status" value="1"/>
</dbReference>
<sequence>MYIITGASRGIGKFLLQHYLGQGEEVIGFYNNTLPDQHNGCYYKVDITHPAEVTAFFAGHKDRLKNIRVINAAGIAYSAFAHKADITKWKEVIDTNLVGLFNVISGVLPFMREENYGRIVNFSSVVALQGVMGTSAYAASKAALSGLSKSLAVENGMKNITINNINLGYFNIGMIEQVPQDKLSQIIEKIPANRLGDPVDILSTVDYMIRTSYLNGSSIDLNGGLF</sequence>
<dbReference type="Gene3D" id="3.40.50.720">
    <property type="entry name" value="NAD(P)-binding Rossmann-like Domain"/>
    <property type="match status" value="1"/>
</dbReference>
<comment type="similarity">
    <text evidence="1 2">Belongs to the short-chain dehydrogenases/reductases (SDR) family.</text>
</comment>
<gene>
    <name evidence="3" type="ORF">GS398_15450</name>
</gene>
<dbReference type="Proteomes" id="UP000451233">
    <property type="component" value="Unassembled WGS sequence"/>
</dbReference>
<evidence type="ECO:0000256" key="1">
    <source>
        <dbReference type="ARBA" id="ARBA00006484"/>
    </source>
</evidence>
<dbReference type="RefSeq" id="WP_160907672.1">
    <property type="nucleotide sequence ID" value="NZ_WVHS01000003.1"/>
</dbReference>
<name>A0A7K1Y1Y6_9SPHI</name>
<proteinExistence type="inferred from homology"/>
<reference evidence="3 4" key="1">
    <citation type="submission" date="2019-11" db="EMBL/GenBank/DDBJ databases">
        <title>Pedobacter sp. HMF7056 Genome sequencing and assembly.</title>
        <authorList>
            <person name="Kang H."/>
            <person name="Kim H."/>
            <person name="Joh K."/>
        </authorList>
    </citation>
    <scope>NUCLEOTIDE SEQUENCE [LARGE SCALE GENOMIC DNA]</scope>
    <source>
        <strain evidence="3 4">HMF7056</strain>
    </source>
</reference>
<dbReference type="PRINTS" id="PR00081">
    <property type="entry name" value="GDHRDH"/>
</dbReference>